<gene>
    <name evidence="2" type="ORF">GCM10023147_46720</name>
</gene>
<organism evidence="2 3">
    <name type="scientific">Tsukamurella soli</name>
    <dbReference type="NCBI Taxonomy" id="644556"/>
    <lineage>
        <taxon>Bacteria</taxon>
        <taxon>Bacillati</taxon>
        <taxon>Actinomycetota</taxon>
        <taxon>Actinomycetes</taxon>
        <taxon>Mycobacteriales</taxon>
        <taxon>Tsukamurellaceae</taxon>
        <taxon>Tsukamurella</taxon>
    </lineage>
</organism>
<sequence length="229" mass="22799">MSKVGKAAVRVGVAAAVVATAASALASGAANADTYVPLPNGTKNLLTGSSLRVVLSSTGNHVKILPSLATAQTRTTWVTSNAHVDVRGGDKSTSGTLNLYVISGCQFPNAIGASFGATGGPTAGLGVGTTGVSPSAGVAGGATGGLSIPLTPGTTQGVAWGSSAEYPWTAQIDGVNITGNGRFNVGMKDYDINYSPCSGYAQARVVTWLELTGNSRVEGFLYGAPFSLG</sequence>
<accession>A0ABP8KCY6</accession>
<dbReference type="EMBL" id="BAABFR010000121">
    <property type="protein sequence ID" value="GAA4404355.1"/>
    <property type="molecule type" value="Genomic_DNA"/>
</dbReference>
<protein>
    <recommendedName>
        <fullName evidence="4">MspA protein</fullName>
    </recommendedName>
</protein>
<feature type="signal peptide" evidence="1">
    <location>
        <begin position="1"/>
        <end position="32"/>
    </location>
</feature>
<proteinExistence type="predicted"/>
<evidence type="ECO:0000256" key="1">
    <source>
        <dbReference type="SAM" id="SignalP"/>
    </source>
</evidence>
<dbReference type="Proteomes" id="UP001500635">
    <property type="component" value="Unassembled WGS sequence"/>
</dbReference>
<evidence type="ECO:0008006" key="4">
    <source>
        <dbReference type="Google" id="ProtNLM"/>
    </source>
</evidence>
<dbReference type="Pfam" id="PF09203">
    <property type="entry name" value="MspA"/>
    <property type="match status" value="1"/>
</dbReference>
<feature type="chain" id="PRO_5046729469" description="MspA protein" evidence="1">
    <location>
        <begin position="33"/>
        <end position="229"/>
    </location>
</feature>
<comment type="caution">
    <text evidence="2">The sequence shown here is derived from an EMBL/GenBank/DDBJ whole genome shotgun (WGS) entry which is preliminary data.</text>
</comment>
<evidence type="ECO:0000313" key="2">
    <source>
        <dbReference type="EMBL" id="GAA4404355.1"/>
    </source>
</evidence>
<keyword evidence="1" id="KW-0732">Signal</keyword>
<name>A0ABP8KCY6_9ACTN</name>
<dbReference type="RefSeq" id="WP_345000714.1">
    <property type="nucleotide sequence ID" value="NZ_BAABFR010000121.1"/>
</dbReference>
<evidence type="ECO:0000313" key="3">
    <source>
        <dbReference type="Proteomes" id="UP001500635"/>
    </source>
</evidence>
<reference evidence="3" key="1">
    <citation type="journal article" date="2019" name="Int. J. Syst. Evol. Microbiol.">
        <title>The Global Catalogue of Microorganisms (GCM) 10K type strain sequencing project: providing services to taxonomists for standard genome sequencing and annotation.</title>
        <authorList>
            <consortium name="The Broad Institute Genomics Platform"/>
            <consortium name="The Broad Institute Genome Sequencing Center for Infectious Disease"/>
            <person name="Wu L."/>
            <person name="Ma J."/>
        </authorList>
    </citation>
    <scope>NUCLEOTIDE SEQUENCE [LARGE SCALE GENOMIC DNA]</scope>
    <source>
        <strain evidence="3">JCM 17688</strain>
    </source>
</reference>
<keyword evidence="3" id="KW-1185">Reference proteome</keyword>
<dbReference type="InterPro" id="IPR015286">
    <property type="entry name" value="Porin_fam_mycobact-type"/>
</dbReference>